<reference evidence="2" key="1">
    <citation type="journal article" date="2015" name="PLoS ONE">
        <title>Comprehensive Evaluation of Toxoplasma gondii VEG and Neospora caninum LIV Genomes with Tachyzoite Stage Transcriptome and Proteome Defines Novel Transcript Features.</title>
        <authorList>
            <person name="Ramaprasad A."/>
            <person name="Mourier T."/>
            <person name="Naeem R."/>
            <person name="Malas T.B."/>
            <person name="Moussa E."/>
            <person name="Panigrahi A."/>
            <person name="Vermont S.J."/>
            <person name="Otto T.D."/>
            <person name="Wastling J."/>
            <person name="Pain A."/>
        </authorList>
    </citation>
    <scope>NUCLEOTIDE SEQUENCE</scope>
    <source>
        <strain evidence="2">Liverpool</strain>
    </source>
</reference>
<name>A0A0F7U654_NEOCL</name>
<dbReference type="AlphaFoldDB" id="A0A0F7U654"/>
<feature type="region of interest" description="Disordered" evidence="1">
    <location>
        <begin position="1"/>
        <end position="27"/>
    </location>
</feature>
<protein>
    <submittedName>
        <fullName evidence="2">Uncharacterized protein</fullName>
    </submittedName>
</protein>
<evidence type="ECO:0000256" key="1">
    <source>
        <dbReference type="SAM" id="MobiDB-lite"/>
    </source>
</evidence>
<feature type="compositionally biased region" description="Low complexity" evidence="1">
    <location>
        <begin position="559"/>
        <end position="581"/>
    </location>
</feature>
<proteinExistence type="predicted"/>
<dbReference type="EMBL" id="LN714478">
    <property type="protein sequence ID" value="CEL65289.1"/>
    <property type="molecule type" value="Genomic_DNA"/>
</dbReference>
<feature type="region of interest" description="Disordered" evidence="1">
    <location>
        <begin position="57"/>
        <end position="79"/>
    </location>
</feature>
<accession>A0A0F7U654</accession>
<gene>
    <name evidence="2" type="ORF">BN1204_011435</name>
</gene>
<feature type="region of interest" description="Disordered" evidence="1">
    <location>
        <begin position="397"/>
        <end position="438"/>
    </location>
</feature>
<feature type="compositionally biased region" description="Basic and acidic residues" evidence="1">
    <location>
        <begin position="536"/>
        <end position="557"/>
    </location>
</feature>
<feature type="compositionally biased region" description="Basic and acidic residues" evidence="1">
    <location>
        <begin position="484"/>
        <end position="517"/>
    </location>
</feature>
<feature type="compositionally biased region" description="Low complexity" evidence="1">
    <location>
        <begin position="588"/>
        <end position="618"/>
    </location>
</feature>
<evidence type="ECO:0000313" key="2">
    <source>
        <dbReference type="EMBL" id="CEL65289.1"/>
    </source>
</evidence>
<feature type="region of interest" description="Disordered" evidence="1">
    <location>
        <begin position="450"/>
        <end position="634"/>
    </location>
</feature>
<feature type="region of interest" description="Disordered" evidence="1">
    <location>
        <begin position="192"/>
        <end position="222"/>
    </location>
</feature>
<organism evidence="2">
    <name type="scientific">Neospora caninum (strain Liverpool)</name>
    <dbReference type="NCBI Taxonomy" id="572307"/>
    <lineage>
        <taxon>Eukaryota</taxon>
        <taxon>Sar</taxon>
        <taxon>Alveolata</taxon>
        <taxon>Apicomplexa</taxon>
        <taxon>Conoidasida</taxon>
        <taxon>Coccidia</taxon>
        <taxon>Eucoccidiorida</taxon>
        <taxon>Eimeriorina</taxon>
        <taxon>Sarcocystidae</taxon>
        <taxon>Neospora</taxon>
    </lineage>
</organism>
<feature type="compositionally biased region" description="Basic and acidic residues" evidence="1">
    <location>
        <begin position="459"/>
        <end position="477"/>
    </location>
</feature>
<sequence length="657" mass="69643">MAETSPPVRPLMELAPVTRPPRERCHTSSSAASFAASSCPSCSTSSNSPFGCLSLPHASASPSSSSSDTSSPSSSLSASPSRLASELAWAKCRQAPDEGAPDSRTHPNLSIPAVLVPLLAAFLEDAETFIAIAFTCREWMHAMDSAVQNREYREQRQALAVSLPASRELLQSAASPFFPSFLPSSTANARGRAKVAVTGEARTPRQETETPSPEETEESALGHPCPGLRHPLCSRACASPNACAVPASPSSCSPSSPCRPCSDASSPSADCLVEASKSLRGMHSMRHVSANALLLLPCFSSLQCLSLSVPAFSHSLTFLISSSCPQLSALTLETPRRLTSDSILSLCQQIPLLKQLELCAPRRVTRQPAFSSSAASGASSELFLSVSFRTVRQQAEAAPSLGAHSQREGSQSAKEVEPEKLQTETGPAGEGGKPRASPLLSFFRAKPLARCKPQTVNTDGEKGEGSDVEKRGDREAAETPSDAGRNEHETAAEVKTESAARDVEISRKAGGLDKNETTPKTPQTLVYRRRVVHRVWRGESQEGEIKRERETSSDTSRHLASSTSTSSAGSSTSSFPSSRVSVPPPSSTCPTSLSSSFPLSSSVSSSFSSSLSPSAGLSAQRDALRRQGGRKAASSIRRYLKLWTEIVHISESWEVCS</sequence>